<keyword evidence="3" id="KW-0732">Signal</keyword>
<feature type="chain" id="PRO_5044311272" evidence="3">
    <location>
        <begin position="21"/>
        <end position="1600"/>
    </location>
</feature>
<comment type="caution">
    <text evidence="4">The sequence shown here is derived from an EMBL/GenBank/DDBJ whole genome shotgun (WGS) entry which is preliminary data.</text>
</comment>
<evidence type="ECO:0000313" key="4">
    <source>
        <dbReference type="EMBL" id="KAL1507028.1"/>
    </source>
</evidence>
<gene>
    <name evidence="4" type="ORF">AB1Y20_007890</name>
</gene>
<accession>A0AB34IUS2</accession>
<feature type="transmembrane region" description="Helical" evidence="2">
    <location>
        <begin position="785"/>
        <end position="802"/>
    </location>
</feature>
<feature type="compositionally biased region" description="Polar residues" evidence="1">
    <location>
        <begin position="1550"/>
        <end position="1568"/>
    </location>
</feature>
<dbReference type="EMBL" id="JBGBPQ010000018">
    <property type="protein sequence ID" value="KAL1507028.1"/>
    <property type="molecule type" value="Genomic_DNA"/>
</dbReference>
<keyword evidence="5" id="KW-1185">Reference proteome</keyword>
<evidence type="ECO:0000256" key="2">
    <source>
        <dbReference type="SAM" id="Phobius"/>
    </source>
</evidence>
<feature type="transmembrane region" description="Helical" evidence="2">
    <location>
        <begin position="936"/>
        <end position="955"/>
    </location>
</feature>
<feature type="transmembrane region" description="Helical" evidence="2">
    <location>
        <begin position="907"/>
        <end position="924"/>
    </location>
</feature>
<evidence type="ECO:0000313" key="5">
    <source>
        <dbReference type="Proteomes" id="UP001515480"/>
    </source>
</evidence>
<evidence type="ECO:0000256" key="3">
    <source>
        <dbReference type="SAM" id="SignalP"/>
    </source>
</evidence>
<keyword evidence="2" id="KW-1133">Transmembrane helix</keyword>
<proteinExistence type="predicted"/>
<feature type="region of interest" description="Disordered" evidence="1">
    <location>
        <begin position="1513"/>
        <end position="1600"/>
    </location>
</feature>
<feature type="transmembrane region" description="Helical" evidence="2">
    <location>
        <begin position="476"/>
        <end position="494"/>
    </location>
</feature>
<reference evidence="4 5" key="1">
    <citation type="journal article" date="2024" name="Science">
        <title>Giant polyketide synthase enzymes in the biosynthesis of giant marine polyether toxins.</title>
        <authorList>
            <person name="Fallon T.R."/>
            <person name="Shende V.V."/>
            <person name="Wierzbicki I.H."/>
            <person name="Pendleton A.L."/>
            <person name="Watervoot N.F."/>
            <person name="Auber R.P."/>
            <person name="Gonzalez D.J."/>
            <person name="Wisecaver J.H."/>
            <person name="Moore B.S."/>
        </authorList>
    </citation>
    <scope>NUCLEOTIDE SEQUENCE [LARGE SCALE GENOMIC DNA]</scope>
    <source>
        <strain evidence="4 5">12B1</strain>
    </source>
</reference>
<dbReference type="Proteomes" id="UP001515480">
    <property type="component" value="Unassembled WGS sequence"/>
</dbReference>
<feature type="signal peptide" evidence="3">
    <location>
        <begin position="1"/>
        <end position="20"/>
    </location>
</feature>
<name>A0AB34IUS2_PRYPA</name>
<keyword evidence="2" id="KW-0472">Membrane</keyword>
<keyword evidence="2" id="KW-0812">Transmembrane</keyword>
<feature type="transmembrane region" description="Helical" evidence="2">
    <location>
        <begin position="817"/>
        <end position="835"/>
    </location>
</feature>
<evidence type="ECO:0000256" key="1">
    <source>
        <dbReference type="SAM" id="MobiDB-lite"/>
    </source>
</evidence>
<protein>
    <submittedName>
        <fullName evidence="4">Uncharacterized protein</fullName>
    </submittedName>
</protein>
<sequence length="1600" mass="179586">MRGAAMRALSAVIFVALSRAAEDRSFRSLCFPKENLDAIIAKRTSAVFGRSSRRGSRVIKIEVRSWDSHEITTRIAEILLREKLGMDVEVLSFDADDRANRISTATEVYARLDRGASNNGVDLNFELWPEEPGPKAARQLALEGDARYASLTKYVGRNSWFIPIQSIRDDVDWALVNEGQVVEVSNPGYDAWRGFFPLYQFANLHRSMIAAKDLPEVPSACDILSDEAYIASRTPLVGKYNCELGTWYPTDGRCCPRHEEPCNGIDPCRVLVVNTPNFAPNRNELAVNASGLPLQILYVREFSTVLQFVNESIASKQPLILQWWEPSWMIPPGEFLRFDMTPHFYCEDGGSQSNTYLPENPTCDFPGQSLEKMANADLETAEPQAWSFSQKLGVSFDDIYVMAERTTNETWAQQEAISTLRAENPNLRNISHLYWQTACEFLREQQGCSSRSGELEICWENWVDTSQDIPFELVDVLFFIATTLLVVVVSTVILRGDDGYTTGYPGLSPIDFLYKACAWFTKKKVRVRQSVASATRFNVSTPPQLPTSLRKQQSMFTNSLIASACDEPTSTCITFGRVKILVSNQADYVAVPVLRLGNSEGALDFTIESADGIIGVPAKYGREYGKMKCPHEVKHAGQQRNPHQINVQFPPKTRMTFIYVELKHPEGMVTEYNGFADFFLTLHHSSTALIGPLAAVCIEIVDVEAFPDERNAKRLKELTEHKSKDGGVIKRPSSMKDLFADSHIYSHPTVKVQANIRERLHLVFGFLVRITRVNGVRRKVVKHQIVSVLIAVHDCFLVPYMYRQILSYGVVEKRIDITLSIALLMLALYACKYYIRLNFFHGSFLIVQHLRSLLCRKYLTLSVQDRARLHINEAAVQEAYRVAFVFTCEEIREMCYKSVFHHGLPNLYGVISSMAFISYTIFAGRSSGEVSGETTTAVMLMSFGLLVIVTLLYSARARLSVLIWRAEFLLSRKFETELQHLLQEWKNIRDTSSAQKKSATLIGTYWKYIREGQYRMWYHRFYTQWGFEHFRTFFMYGLWAFAPFFNSSAEFVPLITVIQSLGDSAQNLAENFLDLLTSSQQVSEVAALLNEDGEVMKRARRECLKGDAPRQHAKFAVELDKALFGSESRVWEMTESSDSLDFANQDDARTSAMQIVQSVASGNIVSLDSNTFDEVVSLFKAWSSLLSGTEGKGFLLIRDVYCSLPAPTGEIFRGLCVADMLPQQMMGRISHDAHTERRVFKELPHRLSPEGPRECPICTHLPADSIIGLRSSLNSAHHRVALRVLLTMWNGRFYPDKGSCHCLLRCELVAETEAKLGAETLIENLLHASGNDFFDMLTEDSDSQGCVDPLVRDRFMYQLCRQVGVSASLIGPEPSKGKGWPIGHQPLSLLIDKEDVIKILLVRAVLAQPDALLLDSVCEGLCPESQRQIFDFTRAHLRGELTDLFCEEAGIQPHRHDSRSVIFLASDSTLALGLTDSDPVLTVLSPTEAMLCLKNDALPSSNDIIDHWLAAHSSSPSASNEIPRAGGTTKWNGDEAEDSTGRKEIIASPNGKSNGGSVERQSTRSSRVQWGLRSDSRPSRPSQSNGNDMDAIQLHENSSV</sequence>
<organism evidence="4 5">
    <name type="scientific">Prymnesium parvum</name>
    <name type="common">Toxic golden alga</name>
    <dbReference type="NCBI Taxonomy" id="97485"/>
    <lineage>
        <taxon>Eukaryota</taxon>
        <taxon>Haptista</taxon>
        <taxon>Haptophyta</taxon>
        <taxon>Prymnesiophyceae</taxon>
        <taxon>Prymnesiales</taxon>
        <taxon>Prymnesiaceae</taxon>
        <taxon>Prymnesium</taxon>
    </lineage>
</organism>